<dbReference type="Gene3D" id="3.40.640.10">
    <property type="entry name" value="Type I PLP-dependent aspartate aminotransferase-like (Major domain)"/>
    <property type="match status" value="1"/>
</dbReference>
<dbReference type="PANTHER" id="PTHR42684:SF3">
    <property type="entry name" value="ADENOSYLMETHIONINE-8-AMINO-7-OXONONANOATE AMINOTRANSFERASE"/>
    <property type="match status" value="1"/>
</dbReference>
<dbReference type="PROSITE" id="PS00600">
    <property type="entry name" value="AA_TRANSFER_CLASS_3"/>
    <property type="match status" value="1"/>
</dbReference>
<evidence type="ECO:0000256" key="3">
    <source>
        <dbReference type="ARBA" id="ARBA00022898"/>
    </source>
</evidence>
<dbReference type="PANTHER" id="PTHR42684">
    <property type="entry name" value="ADENOSYLMETHIONINE-8-AMINO-7-OXONONANOATE AMINOTRANSFERASE"/>
    <property type="match status" value="1"/>
</dbReference>
<evidence type="ECO:0000313" key="5">
    <source>
        <dbReference type="Proteomes" id="UP000004754"/>
    </source>
</evidence>
<dbReference type="HOGENOM" id="CLU_016922_4_3_9"/>
<dbReference type="eggNOG" id="COG0161">
    <property type="taxonomic scope" value="Bacteria"/>
</dbReference>
<dbReference type="STRING" id="887929.HMP0721_1869"/>
<keyword evidence="1 4" id="KW-0032">Aminotransferase</keyword>
<dbReference type="Proteomes" id="UP000004754">
    <property type="component" value="Unassembled WGS sequence"/>
</dbReference>
<gene>
    <name evidence="4" type="ORF">HMP0721_1869</name>
</gene>
<accession>E6MIN4</accession>
<dbReference type="AlphaFoldDB" id="E6MIN4"/>
<reference evidence="4 5" key="1">
    <citation type="submission" date="2010-12" db="EMBL/GenBank/DDBJ databases">
        <authorList>
            <person name="Muzny D."/>
            <person name="Qin X."/>
            <person name="Deng J."/>
            <person name="Jiang H."/>
            <person name="Liu Y."/>
            <person name="Qu J."/>
            <person name="Song X.-Z."/>
            <person name="Zhang L."/>
            <person name="Thornton R."/>
            <person name="Coyle M."/>
            <person name="Francisco L."/>
            <person name="Jackson L."/>
            <person name="Javaid M."/>
            <person name="Korchina V."/>
            <person name="Kovar C."/>
            <person name="Mata R."/>
            <person name="Mathew T."/>
            <person name="Ngo R."/>
            <person name="Nguyen L."/>
            <person name="Nguyen N."/>
            <person name="Okwuonu G."/>
            <person name="Ongeri F."/>
            <person name="Pham C."/>
            <person name="Simmons D."/>
            <person name="Wilczek-Boney K."/>
            <person name="Hale W."/>
            <person name="Jakkamsetti A."/>
            <person name="Pham P."/>
            <person name="Ruth R."/>
            <person name="San Lucas F."/>
            <person name="Warren J."/>
            <person name="Zhang J."/>
            <person name="Zhao Z."/>
            <person name="Zhou C."/>
            <person name="Zhu D."/>
            <person name="Lee S."/>
            <person name="Bess C."/>
            <person name="Blankenburg K."/>
            <person name="Forbes L."/>
            <person name="Fu Q."/>
            <person name="Gubbala S."/>
            <person name="Hirani K."/>
            <person name="Jayaseelan J.C."/>
            <person name="Lara F."/>
            <person name="Munidasa M."/>
            <person name="Palculict T."/>
            <person name="Patil S."/>
            <person name="Pu L.-L."/>
            <person name="Saada N."/>
            <person name="Tang L."/>
            <person name="Weissenberger G."/>
            <person name="Zhu Y."/>
            <person name="Hemphill L."/>
            <person name="Shang Y."/>
            <person name="Youmans B."/>
            <person name="Ayvaz T."/>
            <person name="Ross M."/>
            <person name="Santibanez J."/>
            <person name="Aqrawi P."/>
            <person name="Gross S."/>
            <person name="Joshi V."/>
            <person name="Fowler G."/>
            <person name="Nazareth L."/>
            <person name="Reid J."/>
            <person name="Worley K."/>
            <person name="Petrosino J."/>
            <person name="Highlander S."/>
            <person name="Gibbs R."/>
        </authorList>
    </citation>
    <scope>NUCLEOTIDE SEQUENCE [LARGE SCALE GENOMIC DNA]</scope>
    <source>
        <strain evidence="4 5">ATCC 23263</strain>
    </source>
</reference>
<dbReference type="InterPro" id="IPR015421">
    <property type="entry name" value="PyrdxlP-dep_Trfase_major"/>
</dbReference>
<dbReference type="InterPro" id="IPR005814">
    <property type="entry name" value="Aminotrans_3"/>
</dbReference>
<comment type="caution">
    <text evidence="4">The sequence shown here is derived from an EMBL/GenBank/DDBJ whole genome shotgun (WGS) entry which is preliminary data.</text>
</comment>
<keyword evidence="2 4" id="KW-0808">Transferase</keyword>
<dbReference type="GO" id="GO:0004141">
    <property type="term" value="F:dethiobiotin synthase activity"/>
    <property type="evidence" value="ECO:0007669"/>
    <property type="project" value="TreeGrafter"/>
</dbReference>
<dbReference type="Pfam" id="PF00202">
    <property type="entry name" value="Aminotran_3"/>
    <property type="match status" value="1"/>
</dbReference>
<dbReference type="InterPro" id="IPR015424">
    <property type="entry name" value="PyrdxlP-dep_Trfase"/>
</dbReference>
<dbReference type="GO" id="GO:0004015">
    <property type="term" value="F:adenosylmethionine-8-amino-7-oxononanoate transaminase activity"/>
    <property type="evidence" value="ECO:0007669"/>
    <property type="project" value="TreeGrafter"/>
</dbReference>
<protein>
    <submittedName>
        <fullName evidence="4">Aminotransferase, class III</fullName>
    </submittedName>
</protein>
<keyword evidence="3" id="KW-0663">Pyridoxal phosphate</keyword>
<dbReference type="InterPro" id="IPR049704">
    <property type="entry name" value="Aminotrans_3_PPA_site"/>
</dbReference>
<name>E6MIN4_9FIRM</name>
<dbReference type="InterPro" id="IPR015422">
    <property type="entry name" value="PyrdxlP-dep_Trfase_small"/>
</dbReference>
<keyword evidence="5" id="KW-1185">Reference proteome</keyword>
<dbReference type="GO" id="GO:0009102">
    <property type="term" value="P:biotin biosynthetic process"/>
    <property type="evidence" value="ECO:0007669"/>
    <property type="project" value="TreeGrafter"/>
</dbReference>
<dbReference type="GO" id="GO:0030170">
    <property type="term" value="F:pyridoxal phosphate binding"/>
    <property type="evidence" value="ECO:0007669"/>
    <property type="project" value="InterPro"/>
</dbReference>
<proteinExistence type="predicted"/>
<sequence length="272" mass="30699">MNREETQRTMVLALEHAYHGDTFKTMEVGDDEEYHFILKASGENKRVIHIPTHIDALEQAFAKYHDRLNCFIVEPLLQGAGGMRMYDISFLKRARELCDQYDVLLVFDEIATGFGRTGNRFVADLVLPDILVLGKALTGGYIGHAATVANCKVYEGFYDDNFTHALMHGPTFMGNALACSVTLKSIELFEIQDYMSKIHRIEEITRREMNGFSDPRVKEVRIMGACVCIEVYDSDTIKGYPQFAYEHGVFSPPVPELYVCDGALCDQRKGTG</sequence>
<dbReference type="EMBL" id="AEQN01000023">
    <property type="protein sequence ID" value="EFV01130.1"/>
    <property type="molecule type" value="Genomic_DNA"/>
</dbReference>
<evidence type="ECO:0000256" key="2">
    <source>
        <dbReference type="ARBA" id="ARBA00022679"/>
    </source>
</evidence>
<dbReference type="SUPFAM" id="SSF53383">
    <property type="entry name" value="PLP-dependent transferases"/>
    <property type="match status" value="1"/>
</dbReference>
<evidence type="ECO:0000256" key="1">
    <source>
        <dbReference type="ARBA" id="ARBA00022576"/>
    </source>
</evidence>
<organism evidence="4 5">
    <name type="scientific">Pseudoramibacter alactolyticus ATCC 23263</name>
    <dbReference type="NCBI Taxonomy" id="887929"/>
    <lineage>
        <taxon>Bacteria</taxon>
        <taxon>Bacillati</taxon>
        <taxon>Bacillota</taxon>
        <taxon>Clostridia</taxon>
        <taxon>Eubacteriales</taxon>
        <taxon>Eubacteriaceae</taxon>
        <taxon>Pseudoramibacter</taxon>
    </lineage>
</organism>
<dbReference type="Gene3D" id="3.90.1150.10">
    <property type="entry name" value="Aspartate Aminotransferase, domain 1"/>
    <property type="match status" value="1"/>
</dbReference>
<evidence type="ECO:0000313" key="4">
    <source>
        <dbReference type="EMBL" id="EFV01130.1"/>
    </source>
</evidence>